<sequence>MRRHVIGLLSLCLMVSLTGCANSQTMPSPIMLVPTVPEHLIAPLPAPASVDDIHANRDLLELLADYEALRRRFNADRVGIAEILQHPGGDGAEE</sequence>
<protein>
    <recommendedName>
        <fullName evidence="4">Secreted protein</fullName>
    </recommendedName>
</protein>
<keyword evidence="1" id="KW-0732">Signal</keyword>
<evidence type="ECO:0000313" key="2">
    <source>
        <dbReference type="EMBL" id="SDL78026.1"/>
    </source>
</evidence>
<dbReference type="AlphaFoldDB" id="A0A1G9MUR0"/>
<evidence type="ECO:0008006" key="4">
    <source>
        <dbReference type="Google" id="ProtNLM"/>
    </source>
</evidence>
<organism evidence="2 3">
    <name type="scientific">Modicisalibacter muralis</name>
    <dbReference type="NCBI Taxonomy" id="119000"/>
    <lineage>
        <taxon>Bacteria</taxon>
        <taxon>Pseudomonadati</taxon>
        <taxon>Pseudomonadota</taxon>
        <taxon>Gammaproteobacteria</taxon>
        <taxon>Oceanospirillales</taxon>
        <taxon>Halomonadaceae</taxon>
        <taxon>Modicisalibacter</taxon>
    </lineage>
</organism>
<evidence type="ECO:0000256" key="1">
    <source>
        <dbReference type="SAM" id="SignalP"/>
    </source>
</evidence>
<accession>A0A1G9MUR0</accession>
<keyword evidence="3" id="KW-1185">Reference proteome</keyword>
<reference evidence="2 3" key="1">
    <citation type="submission" date="2016-10" db="EMBL/GenBank/DDBJ databases">
        <authorList>
            <person name="de Groot N.N."/>
        </authorList>
    </citation>
    <scope>NUCLEOTIDE SEQUENCE [LARGE SCALE GENOMIC DNA]</scope>
    <source>
        <strain evidence="2 3">DSM 14789</strain>
    </source>
</reference>
<dbReference type="EMBL" id="FNGI01000007">
    <property type="protein sequence ID" value="SDL78026.1"/>
    <property type="molecule type" value="Genomic_DNA"/>
</dbReference>
<evidence type="ECO:0000313" key="3">
    <source>
        <dbReference type="Proteomes" id="UP000198654"/>
    </source>
</evidence>
<feature type="chain" id="PRO_5011713101" description="Secreted protein" evidence="1">
    <location>
        <begin position="22"/>
        <end position="94"/>
    </location>
</feature>
<dbReference type="Proteomes" id="UP000198654">
    <property type="component" value="Unassembled WGS sequence"/>
</dbReference>
<dbReference type="STRING" id="119000.SAMN05661010_02530"/>
<proteinExistence type="predicted"/>
<feature type="signal peptide" evidence="1">
    <location>
        <begin position="1"/>
        <end position="21"/>
    </location>
</feature>
<name>A0A1G9MUR0_9GAMM</name>
<dbReference type="PROSITE" id="PS51257">
    <property type="entry name" value="PROKAR_LIPOPROTEIN"/>
    <property type="match status" value="1"/>
</dbReference>
<gene>
    <name evidence="2" type="ORF">SAMN05661010_02530</name>
</gene>